<accession>A0A1G8G8L7</accession>
<dbReference type="AlphaFoldDB" id="A0A1G8G8L7"/>
<name>A0A1G8G8L7_9FLAO</name>
<dbReference type="EMBL" id="FNCZ01000005">
    <property type="protein sequence ID" value="SDH90631.1"/>
    <property type="molecule type" value="Genomic_DNA"/>
</dbReference>
<evidence type="ECO:0000313" key="3">
    <source>
        <dbReference type="EMBL" id="SDH90631.1"/>
    </source>
</evidence>
<keyword evidence="1" id="KW-0812">Transmembrane</keyword>
<keyword evidence="1" id="KW-0472">Membrane</keyword>
<dbReference type="STRING" id="262004.SAMN04489796_105128"/>
<dbReference type="OrthoDB" id="1111222at2"/>
<keyword evidence="1" id="KW-1133">Transmembrane helix</keyword>
<feature type="transmembrane region" description="Helical" evidence="1">
    <location>
        <begin position="270"/>
        <end position="285"/>
    </location>
</feature>
<evidence type="ECO:0000313" key="4">
    <source>
        <dbReference type="Proteomes" id="UP000199492"/>
    </source>
</evidence>
<protein>
    <recommendedName>
        <fullName evidence="2">DUF4350 domain-containing protein</fullName>
    </recommendedName>
</protein>
<feature type="transmembrane region" description="Helical" evidence="1">
    <location>
        <begin position="7"/>
        <end position="24"/>
    </location>
</feature>
<keyword evidence="4" id="KW-1185">Reference proteome</keyword>
<evidence type="ECO:0000256" key="1">
    <source>
        <dbReference type="SAM" id="Phobius"/>
    </source>
</evidence>
<proteinExistence type="predicted"/>
<dbReference type="Proteomes" id="UP000199492">
    <property type="component" value="Unassembled WGS sequence"/>
</dbReference>
<organism evidence="3 4">
    <name type="scientific">Winogradskyella thalassocola</name>
    <dbReference type="NCBI Taxonomy" id="262004"/>
    <lineage>
        <taxon>Bacteria</taxon>
        <taxon>Pseudomonadati</taxon>
        <taxon>Bacteroidota</taxon>
        <taxon>Flavobacteriia</taxon>
        <taxon>Flavobacteriales</taxon>
        <taxon>Flavobacteriaceae</taxon>
        <taxon>Winogradskyella</taxon>
    </lineage>
</organism>
<dbReference type="RefSeq" id="WP_092468756.1">
    <property type="nucleotide sequence ID" value="NZ_FNCZ01000005.1"/>
</dbReference>
<feature type="domain" description="DUF4350" evidence="2">
    <location>
        <begin position="40"/>
        <end position="233"/>
    </location>
</feature>
<dbReference type="InterPro" id="IPR025646">
    <property type="entry name" value="DUF4350"/>
</dbReference>
<sequence>MNKKGKLYIILVAFTILAIVVLEMNKPKALNWFPSYATHHKIPFGAYVFNNQLKRVADSVSIVDRPPFEYLKNNDINGTYLFYNGGIEFGKEELNSLLDWVSNGNTLIVAAVNFEEKLLDTLNLKTRSVNTFDNFNNEYQVKLVNPAIDNSLTYKYDRSTTFFHFNKIDTLETSIIGLIDTYRGKNKPMEDTLISSIKQPFGDGEIILSTFPQAFTNYFILQSPNQDYTAGLLSYIDTSKPVYVDTYYKTGKTFYTSPMYLFLNTKSLKWAYYLVLIGALIYIIFEGKRKQRAIPIVKSLKNQTVDFTRTIANMYYESGKHKDISQHKVHHFLEYIRNTLHLSTAEINTSFINNLAARSNNTVDDTKALFQLIESLNQKNDISPTELERLNTLIEQFKSHNQWKKTKQ</sequence>
<dbReference type="Pfam" id="PF14258">
    <property type="entry name" value="DUF4350"/>
    <property type="match status" value="1"/>
</dbReference>
<gene>
    <name evidence="3" type="ORF">SAMN04489796_105128</name>
</gene>
<evidence type="ECO:0000259" key="2">
    <source>
        <dbReference type="Pfam" id="PF14258"/>
    </source>
</evidence>
<reference evidence="4" key="1">
    <citation type="submission" date="2016-10" db="EMBL/GenBank/DDBJ databases">
        <authorList>
            <person name="Varghese N."/>
            <person name="Submissions S."/>
        </authorList>
    </citation>
    <scope>NUCLEOTIDE SEQUENCE [LARGE SCALE GENOMIC DNA]</scope>
    <source>
        <strain evidence="4">DSM 15363</strain>
    </source>
</reference>